<organism evidence="1 2">
    <name type="scientific">Solanum bulbocastanum</name>
    <name type="common">Wild potato</name>
    <dbReference type="NCBI Taxonomy" id="147425"/>
    <lineage>
        <taxon>Eukaryota</taxon>
        <taxon>Viridiplantae</taxon>
        <taxon>Streptophyta</taxon>
        <taxon>Embryophyta</taxon>
        <taxon>Tracheophyta</taxon>
        <taxon>Spermatophyta</taxon>
        <taxon>Magnoliopsida</taxon>
        <taxon>eudicotyledons</taxon>
        <taxon>Gunneridae</taxon>
        <taxon>Pentapetalae</taxon>
        <taxon>asterids</taxon>
        <taxon>lamiids</taxon>
        <taxon>Solanales</taxon>
        <taxon>Solanaceae</taxon>
        <taxon>Solanoideae</taxon>
        <taxon>Solaneae</taxon>
        <taxon>Solanum</taxon>
    </lineage>
</organism>
<dbReference type="AlphaFoldDB" id="A0AAN8SYC6"/>
<dbReference type="Proteomes" id="UP001371456">
    <property type="component" value="Unassembled WGS sequence"/>
</dbReference>
<comment type="caution">
    <text evidence="1">The sequence shown here is derived from an EMBL/GenBank/DDBJ whole genome shotgun (WGS) entry which is preliminary data.</text>
</comment>
<sequence length="78" mass="8872">MISTQDYIGCLQILSELLQRLVSGIVNEQRLNKLDPWSVWPFLGSQKEKNELSTFKPKALHPRKDKCSDGCAITVELL</sequence>
<proteinExistence type="predicted"/>
<evidence type="ECO:0000313" key="1">
    <source>
        <dbReference type="EMBL" id="KAK6774593.1"/>
    </source>
</evidence>
<accession>A0AAN8SYC6</accession>
<name>A0AAN8SYC6_SOLBU</name>
<protein>
    <submittedName>
        <fullName evidence="1">Uncharacterized protein</fullName>
    </submittedName>
</protein>
<gene>
    <name evidence="1" type="ORF">RDI58_029832</name>
</gene>
<evidence type="ECO:0000313" key="2">
    <source>
        <dbReference type="Proteomes" id="UP001371456"/>
    </source>
</evidence>
<reference evidence="1 2" key="1">
    <citation type="submission" date="2024-02" db="EMBL/GenBank/DDBJ databases">
        <title>de novo genome assembly of Solanum bulbocastanum strain 11H21.</title>
        <authorList>
            <person name="Hosaka A.J."/>
        </authorList>
    </citation>
    <scope>NUCLEOTIDE SEQUENCE [LARGE SCALE GENOMIC DNA]</scope>
    <source>
        <tissue evidence="1">Young leaves</tissue>
    </source>
</reference>
<keyword evidence="2" id="KW-1185">Reference proteome</keyword>
<dbReference type="EMBL" id="JBANQN010000012">
    <property type="protein sequence ID" value="KAK6774593.1"/>
    <property type="molecule type" value="Genomic_DNA"/>
</dbReference>